<dbReference type="Pfam" id="PF13584">
    <property type="entry name" value="BatD"/>
    <property type="match status" value="1"/>
</dbReference>
<sequence length="586" mass="64987">MRKLPLVLNLICLPVFADVSAYLDRNTITAQDTVRLTLEADSRIQQEIDFSPLYRNFQFLGSKQLTLSSHAGGDSQYRTRWEVLLRPKSTGEINIPPLQLGLESSNSLQLKVLSGAARESGLQGEQVFIEASLDTNEVYQDSQLIYTVRLYHAIELLPDTQLTDPYLPGALIKPLGEQARSTQQVRGRNYSVIEQRYALFPGQTGTLTLDGPIFEGRARQDNSQIQLQARPLEVAVIPPAYQSARGYWLPATVLTLDDDWQTGALPNTAATSLGENLSYSISMTATGLPASRLPSLAPPAGANFDISVDSVELAEDVSEQGLTSRRTEHIVLRPHTAGALTLSPIDITWWDLNTDSARNVALPEHLLQVKPRSPAAEAALAMAAALPQPRTQADINTAADKSSPHAAINAAAATAASVARLQQALNESRLLIGLLTVISLISSLGWLYTFNHLRQLRREEQQQAQQEEMRRRRKLLMAHQMAEKNTFQALAMACQQNNPEVAKLRLVEWAQNFWPDQHIFNSEDISDAARSQTLDFLILDLEQHVHQDDKALWQGDLLLEAIEKLRDRRPEGYEAAPLPELHFASG</sequence>
<dbReference type="EMBL" id="CP015839">
    <property type="protein sequence ID" value="ANG62340.1"/>
    <property type="molecule type" value="Genomic_DNA"/>
</dbReference>
<dbReference type="AlphaFoldDB" id="A0A1A9EX67"/>
<protein>
    <recommendedName>
        <fullName evidence="2">DUF7939 domain-containing protein</fullName>
    </recommendedName>
</protein>
<keyword evidence="1" id="KW-0732">Signal</keyword>
<dbReference type="Pfam" id="PF25607">
    <property type="entry name" value="DUF7939"/>
    <property type="match status" value="1"/>
</dbReference>
<accession>A0A1A9EX67</accession>
<dbReference type="InterPro" id="IPR057699">
    <property type="entry name" value="DUF7939"/>
</dbReference>
<proteinExistence type="predicted"/>
<dbReference type="OrthoDB" id="5293418at2"/>
<gene>
    <name evidence="3" type="ORF">A8C75_07455</name>
</gene>
<dbReference type="PANTHER" id="PTHR40940">
    <property type="entry name" value="PROTEIN BATD-RELATED"/>
    <property type="match status" value="1"/>
</dbReference>
<dbReference type="Proteomes" id="UP000078070">
    <property type="component" value="Chromosome"/>
</dbReference>
<reference evidence="3 4" key="2">
    <citation type="journal article" date="2018" name="Int. J. Syst. Evol. Microbiol.">
        <title>Marinobacterium aestuarii sp. nov., a benzene-degrading marine bacterium isolated from estuary sediment.</title>
        <authorList>
            <person name="Bae S.S."/>
            <person name="Jung J."/>
            <person name="Chung D."/>
            <person name="Baek K."/>
        </authorList>
    </citation>
    <scope>NUCLEOTIDE SEQUENCE [LARGE SCALE GENOMIC DNA]</scope>
    <source>
        <strain evidence="3 4">ST58-10</strain>
    </source>
</reference>
<feature type="chain" id="PRO_5008386518" description="DUF7939 domain-containing protein" evidence="1">
    <location>
        <begin position="18"/>
        <end position="586"/>
    </location>
</feature>
<organism evidence="3 4">
    <name type="scientific">Marinobacterium aestuarii</name>
    <dbReference type="NCBI Taxonomy" id="1821621"/>
    <lineage>
        <taxon>Bacteria</taxon>
        <taxon>Pseudomonadati</taxon>
        <taxon>Pseudomonadota</taxon>
        <taxon>Gammaproteobacteria</taxon>
        <taxon>Oceanospirillales</taxon>
        <taxon>Oceanospirillaceae</taxon>
        <taxon>Marinobacterium</taxon>
    </lineage>
</organism>
<dbReference type="STRING" id="1821621.A8C75_07455"/>
<dbReference type="RefSeq" id="WP_067380170.1">
    <property type="nucleotide sequence ID" value="NZ_CP015839.1"/>
</dbReference>
<feature type="signal peptide" evidence="1">
    <location>
        <begin position="1"/>
        <end position="17"/>
    </location>
</feature>
<evidence type="ECO:0000256" key="1">
    <source>
        <dbReference type="SAM" id="SignalP"/>
    </source>
</evidence>
<evidence type="ECO:0000313" key="3">
    <source>
        <dbReference type="EMBL" id="ANG62340.1"/>
    </source>
</evidence>
<evidence type="ECO:0000313" key="4">
    <source>
        <dbReference type="Proteomes" id="UP000078070"/>
    </source>
</evidence>
<evidence type="ECO:0000259" key="2">
    <source>
        <dbReference type="Pfam" id="PF25607"/>
    </source>
</evidence>
<reference evidence="4" key="1">
    <citation type="submission" date="2016-05" db="EMBL/GenBank/DDBJ databases">
        <authorList>
            <person name="Baek K."/>
            <person name="Yang S.-J."/>
        </authorList>
    </citation>
    <scope>NUCLEOTIDE SEQUENCE [LARGE SCALE GENOMIC DNA]</scope>
    <source>
        <strain evidence="4">ST58-10</strain>
    </source>
</reference>
<dbReference type="KEGG" id="mars:A8C75_07455"/>
<keyword evidence="4" id="KW-1185">Reference proteome</keyword>
<dbReference type="PANTHER" id="PTHR40940:SF1">
    <property type="entry name" value="PROTEIN BATD"/>
    <property type="match status" value="1"/>
</dbReference>
<dbReference type="InterPro" id="IPR025738">
    <property type="entry name" value="BatD"/>
</dbReference>
<feature type="domain" description="DUF7939" evidence="2">
    <location>
        <begin position="483"/>
        <end position="568"/>
    </location>
</feature>
<name>A0A1A9EX67_9GAMM</name>